<dbReference type="SMART" id="SM00181">
    <property type="entry name" value="EGF"/>
    <property type="match status" value="2"/>
</dbReference>
<reference evidence="8" key="1">
    <citation type="submission" date="2022-11" db="UniProtKB">
        <authorList>
            <consortium name="WormBaseParasite"/>
        </authorList>
    </citation>
    <scope>IDENTIFICATION</scope>
</reference>
<proteinExistence type="predicted"/>
<dbReference type="AlphaFoldDB" id="A0A915BN01"/>
<dbReference type="PROSITE" id="PS50026">
    <property type="entry name" value="EGF_3"/>
    <property type="match status" value="2"/>
</dbReference>
<dbReference type="GO" id="GO:0032991">
    <property type="term" value="C:protein-containing complex"/>
    <property type="evidence" value="ECO:0007669"/>
    <property type="project" value="TreeGrafter"/>
</dbReference>
<feature type="disulfide bond" evidence="5">
    <location>
        <begin position="98"/>
        <end position="107"/>
    </location>
</feature>
<dbReference type="InterPro" id="IPR000742">
    <property type="entry name" value="EGF"/>
</dbReference>
<dbReference type="PANTHER" id="PTHR24049:SF22">
    <property type="entry name" value="DROSOPHILA CRUMBS HOMOLOG"/>
    <property type="match status" value="1"/>
</dbReference>
<dbReference type="GO" id="GO:0045197">
    <property type="term" value="P:establishment or maintenance of epithelial cell apical/basal polarity"/>
    <property type="evidence" value="ECO:0007669"/>
    <property type="project" value="TreeGrafter"/>
</dbReference>
<dbReference type="InterPro" id="IPR013032">
    <property type="entry name" value="EGF-like_CS"/>
</dbReference>
<evidence type="ECO:0000259" key="6">
    <source>
        <dbReference type="PROSITE" id="PS50026"/>
    </source>
</evidence>
<dbReference type="PROSITE" id="PS01186">
    <property type="entry name" value="EGF_2"/>
    <property type="match status" value="2"/>
</dbReference>
<name>A0A915BN01_PARUN</name>
<dbReference type="InterPro" id="IPR051022">
    <property type="entry name" value="Notch_Cell-Fate_Det"/>
</dbReference>
<dbReference type="PROSITE" id="PS00022">
    <property type="entry name" value="EGF_1"/>
    <property type="match status" value="2"/>
</dbReference>
<dbReference type="Pfam" id="PF00008">
    <property type="entry name" value="EGF"/>
    <property type="match status" value="1"/>
</dbReference>
<dbReference type="GO" id="GO:0005886">
    <property type="term" value="C:plasma membrane"/>
    <property type="evidence" value="ECO:0007669"/>
    <property type="project" value="TreeGrafter"/>
</dbReference>
<dbReference type="Pfam" id="PF12661">
    <property type="entry name" value="hEGF"/>
    <property type="match status" value="1"/>
</dbReference>
<dbReference type="Proteomes" id="UP000887569">
    <property type="component" value="Unplaced"/>
</dbReference>
<dbReference type="CDD" id="cd00054">
    <property type="entry name" value="EGF_CA"/>
    <property type="match status" value="2"/>
</dbReference>
<keyword evidence="3" id="KW-0677">Repeat</keyword>
<keyword evidence="1 5" id="KW-0245">EGF-like domain</keyword>
<dbReference type="GO" id="GO:0005509">
    <property type="term" value="F:calcium ion binding"/>
    <property type="evidence" value="ECO:0007669"/>
    <property type="project" value="InterPro"/>
</dbReference>
<keyword evidence="2" id="KW-0732">Signal</keyword>
<keyword evidence="7" id="KW-1185">Reference proteome</keyword>
<evidence type="ECO:0000256" key="3">
    <source>
        <dbReference type="ARBA" id="ARBA00022737"/>
    </source>
</evidence>
<dbReference type="WBParaSite" id="PgR047_g066_t01">
    <property type="protein sequence ID" value="PgR047_g066_t01"/>
    <property type="gene ID" value="PgR047_g066"/>
</dbReference>
<keyword evidence="4 5" id="KW-1015">Disulfide bond</keyword>
<comment type="caution">
    <text evidence="5">Lacks conserved residue(s) required for the propagation of feature annotation.</text>
</comment>
<feature type="domain" description="EGF-like" evidence="6">
    <location>
        <begin position="72"/>
        <end position="108"/>
    </location>
</feature>
<evidence type="ECO:0000256" key="1">
    <source>
        <dbReference type="ARBA" id="ARBA00022536"/>
    </source>
</evidence>
<dbReference type="GO" id="GO:0007157">
    <property type="term" value="P:heterophilic cell-cell adhesion via plasma membrane cell adhesion molecules"/>
    <property type="evidence" value="ECO:0007669"/>
    <property type="project" value="TreeGrafter"/>
</dbReference>
<sequence>LNANICILTTADMLRIIISILIISRSPTLVSTQETIEDNLRNGLQSIGSGLNKSATELIKSIDHINNTLQTELAPCGQEECSHHGTCIGNKKSYICVCQIGYSGVHCEESPCDSVRDCNGKGLCIGTASSYTCMCQIGYSGQRCELIVG</sequence>
<evidence type="ECO:0000313" key="7">
    <source>
        <dbReference type="Proteomes" id="UP000887569"/>
    </source>
</evidence>
<organism evidence="7 8">
    <name type="scientific">Parascaris univalens</name>
    <name type="common">Nematode worm</name>
    <dbReference type="NCBI Taxonomy" id="6257"/>
    <lineage>
        <taxon>Eukaryota</taxon>
        <taxon>Metazoa</taxon>
        <taxon>Ecdysozoa</taxon>
        <taxon>Nematoda</taxon>
        <taxon>Chromadorea</taxon>
        <taxon>Rhabditida</taxon>
        <taxon>Spirurina</taxon>
        <taxon>Ascaridomorpha</taxon>
        <taxon>Ascaridoidea</taxon>
        <taxon>Ascarididae</taxon>
        <taxon>Parascaris</taxon>
    </lineage>
</organism>
<evidence type="ECO:0000256" key="4">
    <source>
        <dbReference type="ARBA" id="ARBA00023157"/>
    </source>
</evidence>
<protein>
    <submittedName>
        <fullName evidence="8">EGF-like domain-containing protein</fullName>
    </submittedName>
</protein>
<evidence type="ECO:0000313" key="8">
    <source>
        <dbReference type="WBParaSite" id="PgR047_g066_t01"/>
    </source>
</evidence>
<accession>A0A915BN01</accession>
<dbReference type="SMART" id="SM00179">
    <property type="entry name" value="EGF_CA"/>
    <property type="match status" value="2"/>
</dbReference>
<dbReference type="PANTHER" id="PTHR24049">
    <property type="entry name" value="CRUMBS FAMILY MEMBER"/>
    <property type="match status" value="1"/>
</dbReference>
<feature type="domain" description="EGF-like" evidence="6">
    <location>
        <begin position="109"/>
        <end position="145"/>
    </location>
</feature>
<feature type="disulfide bond" evidence="5">
    <location>
        <begin position="135"/>
        <end position="144"/>
    </location>
</feature>
<dbReference type="Gene3D" id="2.10.25.10">
    <property type="entry name" value="Laminin"/>
    <property type="match status" value="2"/>
</dbReference>
<dbReference type="SUPFAM" id="SSF57196">
    <property type="entry name" value="EGF/Laminin"/>
    <property type="match status" value="2"/>
</dbReference>
<dbReference type="InterPro" id="IPR001881">
    <property type="entry name" value="EGF-like_Ca-bd_dom"/>
</dbReference>
<evidence type="ECO:0000256" key="5">
    <source>
        <dbReference type="PROSITE-ProRule" id="PRU00076"/>
    </source>
</evidence>
<evidence type="ECO:0000256" key="2">
    <source>
        <dbReference type="ARBA" id="ARBA00022729"/>
    </source>
</evidence>